<comment type="caution">
    <text evidence="11">The sequence shown here is derived from an EMBL/GenBank/DDBJ whole genome shotgun (WGS) entry which is preliminary data.</text>
</comment>
<dbReference type="InterPro" id="IPR000515">
    <property type="entry name" value="MetI-like"/>
</dbReference>
<keyword evidence="2 8" id="KW-0813">Transport</keyword>
<proteinExistence type="inferred from homology"/>
<feature type="transmembrane region" description="Helical" evidence="8">
    <location>
        <begin position="227"/>
        <end position="245"/>
    </location>
</feature>
<dbReference type="InterPro" id="IPR035906">
    <property type="entry name" value="MetI-like_sf"/>
</dbReference>
<dbReference type="GO" id="GO:0005886">
    <property type="term" value="C:plasma membrane"/>
    <property type="evidence" value="ECO:0007669"/>
    <property type="project" value="UniProtKB-SubCell"/>
</dbReference>
<dbReference type="PANTHER" id="PTHR43357:SF4">
    <property type="entry name" value="INNER MEMBRANE ABC TRANSPORTER PERMEASE PROTEIN YDCV"/>
    <property type="match status" value="1"/>
</dbReference>
<evidence type="ECO:0000256" key="3">
    <source>
        <dbReference type="ARBA" id="ARBA00022475"/>
    </source>
</evidence>
<feature type="region of interest" description="Disordered" evidence="9">
    <location>
        <begin position="505"/>
        <end position="532"/>
    </location>
</feature>
<dbReference type="AlphaFoldDB" id="A0A399EN33"/>
<dbReference type="SUPFAM" id="SSF161098">
    <property type="entry name" value="MetI-like"/>
    <property type="match status" value="2"/>
</dbReference>
<dbReference type="GO" id="GO:0055085">
    <property type="term" value="P:transmembrane transport"/>
    <property type="evidence" value="ECO:0007669"/>
    <property type="project" value="InterPro"/>
</dbReference>
<feature type="transmembrane region" description="Helical" evidence="8">
    <location>
        <begin position="434"/>
        <end position="455"/>
    </location>
</feature>
<dbReference type="PROSITE" id="PS50928">
    <property type="entry name" value="ABC_TM1"/>
    <property type="match status" value="2"/>
</dbReference>
<keyword evidence="12" id="KW-1185">Reference proteome</keyword>
<feature type="transmembrane region" description="Helical" evidence="8">
    <location>
        <begin position="54"/>
        <end position="75"/>
    </location>
</feature>
<evidence type="ECO:0000256" key="7">
    <source>
        <dbReference type="ARBA" id="ARBA00023136"/>
    </source>
</evidence>
<evidence type="ECO:0000256" key="2">
    <source>
        <dbReference type="ARBA" id="ARBA00022448"/>
    </source>
</evidence>
<feature type="transmembrane region" description="Helical" evidence="8">
    <location>
        <begin position="125"/>
        <end position="145"/>
    </location>
</feature>
<feature type="transmembrane region" description="Helical" evidence="8">
    <location>
        <begin position="165"/>
        <end position="187"/>
    </location>
</feature>
<feature type="transmembrane region" description="Helical" evidence="8">
    <location>
        <begin position="377"/>
        <end position="397"/>
    </location>
</feature>
<name>A0A399EN33_9DEIN</name>
<keyword evidence="6 8" id="KW-1133">Transmembrane helix</keyword>
<dbReference type="PANTHER" id="PTHR43357">
    <property type="entry name" value="INNER MEMBRANE ABC TRANSPORTER PERMEASE PROTEIN YDCV"/>
    <property type="match status" value="1"/>
</dbReference>
<dbReference type="CDD" id="cd06261">
    <property type="entry name" value="TM_PBP2"/>
    <property type="match status" value="2"/>
</dbReference>
<keyword evidence="3" id="KW-1003">Cell membrane</keyword>
<keyword evidence="7 8" id="KW-0472">Membrane</keyword>
<feature type="transmembrane region" description="Helical" evidence="8">
    <location>
        <begin position="84"/>
        <end position="105"/>
    </location>
</feature>
<feature type="domain" description="ABC transmembrane type-1" evidence="10">
    <location>
        <begin position="315"/>
        <end position="498"/>
    </location>
</feature>
<evidence type="ECO:0000259" key="10">
    <source>
        <dbReference type="PROSITE" id="PS50928"/>
    </source>
</evidence>
<organism evidence="11 12">
    <name type="scientific">Meiothermus luteus</name>
    <dbReference type="NCBI Taxonomy" id="2026184"/>
    <lineage>
        <taxon>Bacteria</taxon>
        <taxon>Thermotogati</taxon>
        <taxon>Deinococcota</taxon>
        <taxon>Deinococci</taxon>
        <taxon>Thermales</taxon>
        <taxon>Thermaceae</taxon>
        <taxon>Meiothermus</taxon>
    </lineage>
</organism>
<evidence type="ECO:0000256" key="5">
    <source>
        <dbReference type="ARBA" id="ARBA00022692"/>
    </source>
</evidence>
<feature type="transmembrane region" description="Helical" evidence="8">
    <location>
        <begin position="265"/>
        <end position="293"/>
    </location>
</feature>
<sequence>MRPPAPFWLALLVLLFLGLALVYPLGRIVALGLGEGLGAALTDPYYLSRLAWSLAYGTGSALLCIGLAVPLAYLFRYRFPGRGFWLAFSTVPLVLPTLAVALGFLALLGPQGPLGLNLYGTPWALFWAAVLYNLGLVLRPLVALLPSVGRLLMTARTLGAHPLRAYLRVGVPVLFPALLSGGSLVFLFCFTSFGVPLLLGGPEWATLEVATYYALAQRLAFPEASALVLMQLGVTLVVILGYTWLQTRLSVGLEGAEAPLPLPPGRAWGVGVGVGLFLGLLYSPLLALLWRALERPSAWLSVWRSLEFTPGTQALGNTLAFAGLALLPILTLGVLYAYAVWRGAGWLDGLGLLPLMVSPVAVGLGYLLAYPGQRGSLLLLIGAYTLLSYPLLARSLLPALQGLPRGTLEAARVLGASPWRRFFRVEWPLVRPSALAGLGLALAAVLGEFGATLTLQRPEWTTLSLAIYERLGRPGALPFYEAMVLAVVLMGLCTALVLGLQREPLSSPSSGPHLPPLKEHVGQGKKQKGKRD</sequence>
<protein>
    <submittedName>
        <fullName evidence="11">Molybdenum transport system permease protein ModB</fullName>
    </submittedName>
</protein>
<keyword evidence="5 8" id="KW-0812">Transmembrane</keyword>
<gene>
    <name evidence="11" type="primary">modB_2</name>
    <name evidence="11" type="ORF">Mlute_01618</name>
</gene>
<dbReference type="RefSeq" id="WP_119360244.1">
    <property type="nucleotide sequence ID" value="NZ_QWKZ01000047.1"/>
</dbReference>
<reference evidence="11 12" key="1">
    <citation type="submission" date="2018-08" db="EMBL/GenBank/DDBJ databases">
        <title>Meiothermus luteus KCTC 52599 genome sequencing project.</title>
        <authorList>
            <person name="Da Costa M.S."/>
            <person name="Albuquerque L."/>
            <person name="Raposo P."/>
            <person name="Froufe H.J.C."/>
            <person name="Barroso C.S."/>
            <person name="Egas C."/>
        </authorList>
    </citation>
    <scope>NUCLEOTIDE SEQUENCE [LARGE SCALE GENOMIC DNA]</scope>
    <source>
        <strain evidence="11 12">KCTC 52599</strain>
    </source>
</reference>
<evidence type="ECO:0000256" key="9">
    <source>
        <dbReference type="SAM" id="MobiDB-lite"/>
    </source>
</evidence>
<feature type="domain" description="ABC transmembrane type-1" evidence="10">
    <location>
        <begin position="50"/>
        <end position="240"/>
    </location>
</feature>
<evidence type="ECO:0000313" key="12">
    <source>
        <dbReference type="Proteomes" id="UP000265800"/>
    </source>
</evidence>
<feature type="transmembrane region" description="Helical" evidence="8">
    <location>
        <begin position="193"/>
        <end position="215"/>
    </location>
</feature>
<feature type="compositionally biased region" description="Basic residues" evidence="9">
    <location>
        <begin position="523"/>
        <end position="532"/>
    </location>
</feature>
<comment type="subcellular location">
    <subcellularLocation>
        <location evidence="1">Cell inner membrane</location>
        <topology evidence="1">Multi-pass membrane protein</topology>
    </subcellularLocation>
    <subcellularLocation>
        <location evidence="8">Cell membrane</location>
        <topology evidence="8">Multi-pass membrane protein</topology>
    </subcellularLocation>
</comment>
<evidence type="ECO:0000256" key="4">
    <source>
        <dbReference type="ARBA" id="ARBA00022519"/>
    </source>
</evidence>
<dbReference type="Gene3D" id="1.10.3720.10">
    <property type="entry name" value="MetI-like"/>
    <property type="match status" value="2"/>
</dbReference>
<feature type="transmembrane region" description="Helical" evidence="8">
    <location>
        <begin position="314"/>
        <end position="339"/>
    </location>
</feature>
<keyword evidence="4" id="KW-0997">Cell inner membrane</keyword>
<feature type="transmembrane region" description="Helical" evidence="8">
    <location>
        <begin position="351"/>
        <end position="370"/>
    </location>
</feature>
<evidence type="ECO:0000313" key="11">
    <source>
        <dbReference type="EMBL" id="RIH85285.1"/>
    </source>
</evidence>
<evidence type="ECO:0000256" key="8">
    <source>
        <dbReference type="RuleBase" id="RU363032"/>
    </source>
</evidence>
<feature type="transmembrane region" description="Helical" evidence="8">
    <location>
        <begin position="476"/>
        <end position="500"/>
    </location>
</feature>
<dbReference type="Proteomes" id="UP000265800">
    <property type="component" value="Unassembled WGS sequence"/>
</dbReference>
<dbReference type="EMBL" id="QWKZ01000047">
    <property type="protein sequence ID" value="RIH85285.1"/>
    <property type="molecule type" value="Genomic_DNA"/>
</dbReference>
<accession>A0A399EN33</accession>
<dbReference type="Pfam" id="PF00528">
    <property type="entry name" value="BPD_transp_1"/>
    <property type="match status" value="1"/>
</dbReference>
<evidence type="ECO:0000256" key="6">
    <source>
        <dbReference type="ARBA" id="ARBA00022989"/>
    </source>
</evidence>
<comment type="similarity">
    <text evidence="8">Belongs to the binding-protein-dependent transport system permease family.</text>
</comment>
<evidence type="ECO:0000256" key="1">
    <source>
        <dbReference type="ARBA" id="ARBA00004429"/>
    </source>
</evidence>
<dbReference type="OrthoDB" id="9804629at2"/>